<evidence type="ECO:0000313" key="4">
    <source>
        <dbReference type="Proteomes" id="UP000305451"/>
    </source>
</evidence>
<evidence type="ECO:0000313" key="3">
    <source>
        <dbReference type="EMBL" id="TGY92090.1"/>
    </source>
</evidence>
<feature type="transmembrane region" description="Helical" evidence="2">
    <location>
        <begin position="9"/>
        <end position="30"/>
    </location>
</feature>
<evidence type="ECO:0000256" key="2">
    <source>
        <dbReference type="SAM" id="Phobius"/>
    </source>
</evidence>
<organism evidence="3 4">
    <name type="scientific">Marinicauda pacifica</name>
    <dbReference type="NCBI Taxonomy" id="1133559"/>
    <lineage>
        <taxon>Bacteria</taxon>
        <taxon>Pseudomonadati</taxon>
        <taxon>Pseudomonadota</taxon>
        <taxon>Alphaproteobacteria</taxon>
        <taxon>Maricaulales</taxon>
        <taxon>Maricaulaceae</taxon>
        <taxon>Marinicauda</taxon>
    </lineage>
</organism>
<dbReference type="OrthoDB" id="7632501at2"/>
<keyword evidence="2" id="KW-0812">Transmembrane</keyword>
<comment type="caution">
    <text evidence="3">The sequence shown here is derived from an EMBL/GenBank/DDBJ whole genome shotgun (WGS) entry which is preliminary data.</text>
</comment>
<dbReference type="AlphaFoldDB" id="A0A4S2H8E0"/>
<feature type="region of interest" description="Disordered" evidence="1">
    <location>
        <begin position="245"/>
        <end position="267"/>
    </location>
</feature>
<keyword evidence="2" id="KW-1133">Transmembrane helix</keyword>
<dbReference type="InterPro" id="IPR038072">
    <property type="entry name" value="GspK_central_sf"/>
</dbReference>
<keyword evidence="2" id="KW-0472">Membrane</keyword>
<dbReference type="Gene3D" id="1.10.40.60">
    <property type="entry name" value="EpsJ-like"/>
    <property type="match status" value="1"/>
</dbReference>
<reference evidence="3 4" key="1">
    <citation type="journal article" date="2013" name="Int. J. Syst. Evol. Microbiol.">
        <title>Marinicauda pacifica gen. nov., sp. nov., a prosthecate alphaproteobacterium of the family Hyphomonadaceae isolated from deep seawater.</title>
        <authorList>
            <person name="Zhang X.Y."/>
            <person name="Li G.W."/>
            <person name="Wang C.S."/>
            <person name="Zhang Y.J."/>
            <person name="Xu X.W."/>
            <person name="Li H."/>
            <person name="Liu A."/>
            <person name="Liu C."/>
            <person name="Xie B.B."/>
            <person name="Qin Q.L."/>
            <person name="Xu Z."/>
            <person name="Chen X.L."/>
            <person name="Zhou B.C."/>
            <person name="Zhang Y.Z."/>
        </authorList>
    </citation>
    <scope>NUCLEOTIDE SEQUENCE [LARGE SCALE GENOMIC DNA]</scope>
    <source>
        <strain evidence="3 4">P-1 km-3</strain>
    </source>
</reference>
<dbReference type="EMBL" id="SRXV01000003">
    <property type="protein sequence ID" value="TGY92090.1"/>
    <property type="molecule type" value="Genomic_DNA"/>
</dbReference>
<evidence type="ECO:0000256" key="1">
    <source>
        <dbReference type="SAM" id="MobiDB-lite"/>
    </source>
</evidence>
<name>A0A4S2H8E0_9PROT</name>
<dbReference type="Proteomes" id="UP000305451">
    <property type="component" value="Unassembled WGS sequence"/>
</dbReference>
<feature type="region of interest" description="Disordered" evidence="1">
    <location>
        <begin position="354"/>
        <end position="374"/>
    </location>
</feature>
<dbReference type="SUPFAM" id="SSF158544">
    <property type="entry name" value="GspK insert domain-like"/>
    <property type="match status" value="1"/>
</dbReference>
<sequence length="374" mass="40013">MKPGHDDGYVLPIALAAIMAISLIAAIAAAQVQKANEAVFQLSHHTATEAELISAEQTVLFYLMTEPITRGGIEIGGEGDPLGLLNRGGAGPRRAGNVQLIRVDARPYLVEDSGGFVRLIADQTLLNLSADAPGTLETALEILGEDPALTQRLFAQIGDYEDSDDLRRIGGAEADDYPEGSAGPANRPLRDSLEVCSIPAWRELSLCGDRGRLLLLTSVRPNSRLNPRLMTPFLREALIGERGSPFSASMSGLPGRPRPGEEETSMPRPDEIVNFAMYGRPELDHASDPFDVVTLPGPRFTVVAQSEDGSHARATVYELTPSSVFAPFTVHSKYAIGGSYAGEVLFIDDAEQVDTLPRPAGNSSSGIGRGQTRR</sequence>
<accession>A0A4S2H8E0</accession>
<protein>
    <recommendedName>
        <fullName evidence="5">General secretion pathway protein GspK</fullName>
    </recommendedName>
</protein>
<evidence type="ECO:0008006" key="5">
    <source>
        <dbReference type="Google" id="ProtNLM"/>
    </source>
</evidence>
<gene>
    <name evidence="3" type="ORF">E5162_10505</name>
</gene>
<keyword evidence="4" id="KW-1185">Reference proteome</keyword>
<proteinExistence type="predicted"/>
<dbReference type="RefSeq" id="WP_158291280.1">
    <property type="nucleotide sequence ID" value="NZ_BMEI01000003.1"/>
</dbReference>